<dbReference type="Proteomes" id="UP000886885">
    <property type="component" value="Chromosome 4D"/>
</dbReference>
<evidence type="ECO:0000256" key="1">
    <source>
        <dbReference type="ARBA" id="ARBA00004141"/>
    </source>
</evidence>
<reference evidence="9" key="1">
    <citation type="journal article" date="2020" name="bioRxiv">
        <title>Hybrid origin of Populus tomentosa Carr. identified through genome sequencing and phylogenomic analysis.</title>
        <authorList>
            <person name="An X."/>
            <person name="Gao K."/>
            <person name="Chen Z."/>
            <person name="Li J."/>
            <person name="Yang X."/>
            <person name="Yang X."/>
            <person name="Zhou J."/>
            <person name="Guo T."/>
            <person name="Zhao T."/>
            <person name="Huang S."/>
            <person name="Miao D."/>
            <person name="Khan W.U."/>
            <person name="Rao P."/>
            <person name="Ye M."/>
            <person name="Lei B."/>
            <person name="Liao W."/>
            <person name="Wang J."/>
            <person name="Ji L."/>
            <person name="Li Y."/>
            <person name="Guo B."/>
            <person name="Mustafa N.S."/>
            <person name="Li S."/>
            <person name="Yun Q."/>
            <person name="Keller S.R."/>
            <person name="Mao J."/>
            <person name="Zhang R."/>
            <person name="Strauss S.H."/>
        </authorList>
    </citation>
    <scope>NUCLEOTIDE SEQUENCE</scope>
    <source>
        <strain evidence="9">GM15</strain>
        <tissue evidence="9">Leaf</tissue>
    </source>
</reference>
<dbReference type="GO" id="GO:0016020">
    <property type="term" value="C:membrane"/>
    <property type="evidence" value="ECO:0007669"/>
    <property type="project" value="UniProtKB-SubCell"/>
</dbReference>
<evidence type="ECO:0000256" key="5">
    <source>
        <dbReference type="ARBA" id="ARBA00022989"/>
    </source>
</evidence>
<evidence type="ECO:0000313" key="10">
    <source>
        <dbReference type="Proteomes" id="UP000886885"/>
    </source>
</evidence>
<feature type="transmembrane region" description="Helical" evidence="7">
    <location>
        <begin position="150"/>
        <end position="168"/>
    </location>
</feature>
<comment type="caution">
    <text evidence="9">The sequence shown here is derived from an EMBL/GenBank/DDBJ whole genome shotgun (WGS) entry which is preliminary data.</text>
</comment>
<keyword evidence="5 7" id="KW-1133">Transmembrane helix</keyword>
<comment type="subcellular location">
    <subcellularLocation>
        <location evidence="1">Membrane</location>
        <topology evidence="1">Multi-pass membrane protein</topology>
    </subcellularLocation>
</comment>
<evidence type="ECO:0000256" key="2">
    <source>
        <dbReference type="ARBA" id="ARBA00010992"/>
    </source>
</evidence>
<feature type="transmembrane region" description="Helical" evidence="7">
    <location>
        <begin position="92"/>
        <end position="111"/>
    </location>
</feature>
<feature type="transmembrane region" description="Helical" evidence="7">
    <location>
        <begin position="360"/>
        <end position="381"/>
    </location>
</feature>
<evidence type="ECO:0000256" key="7">
    <source>
        <dbReference type="SAM" id="Phobius"/>
    </source>
</evidence>
<evidence type="ECO:0000313" key="9">
    <source>
        <dbReference type="EMBL" id="KAG6777492.1"/>
    </source>
</evidence>
<dbReference type="PANTHER" id="PTHR23500">
    <property type="entry name" value="SOLUTE CARRIER FAMILY 2, FACILITATED GLUCOSE TRANSPORTER"/>
    <property type="match status" value="1"/>
</dbReference>
<keyword evidence="3" id="KW-0813">Transport</keyword>
<keyword evidence="4 7" id="KW-0812">Transmembrane</keyword>
<proteinExistence type="inferred from homology"/>
<dbReference type="InterPro" id="IPR045262">
    <property type="entry name" value="STP/PLT_plant"/>
</dbReference>
<evidence type="ECO:0000256" key="6">
    <source>
        <dbReference type="ARBA" id="ARBA00023136"/>
    </source>
</evidence>
<dbReference type="PROSITE" id="PS50850">
    <property type="entry name" value="MFS"/>
    <property type="match status" value="1"/>
</dbReference>
<dbReference type="Pfam" id="PF00083">
    <property type="entry name" value="Sugar_tr"/>
    <property type="match status" value="2"/>
</dbReference>
<dbReference type="PANTHER" id="PTHR23500:SF567">
    <property type="entry name" value="SUGAR TRANSPORT PROTEIN 12-LIKE"/>
    <property type="match status" value="1"/>
</dbReference>
<sequence length="420" mass="46826">MWEMLACVLGAMGGLIFGYDLGISGGVTSMAPFLNKFFPDVYRKEALDTSTNQYCKFNDMGLTLFTSSLYLAALIASFGASYITRTWGRKRTMLLGGIIFFTGAALNAGAVDLSMLIAGRIRLGVGVGFSTQSVPLYVSEMAPQKHRGAFNIVFQLAITIGIFIANLVNYLTPKIAGNQAWRYSLGGATIPAALICLSALKLDDTPNSLLEQGKDEKAREILRKIRGLNDKEIESEFQDLVTASEAAKQVEHPWTRILKRQYRPQLTMAVAIPFFQQLTGMNVVMYYAPVLLQSIGFERNASLLSTVITGAVNILATGVPSEIFPLEIRSAGQSITVAVNMLFTFFIAQLFLAMLCHFKFGLFIFFAIFVAIMSTFIFFFLPETMNIPIEEMSKVWKHHWYWRRFTPEDDDRRASDVDMV</sequence>
<dbReference type="CDD" id="cd17361">
    <property type="entry name" value="MFS_STP"/>
    <property type="match status" value="1"/>
</dbReference>
<name>A0A8X8A006_POPTO</name>
<feature type="domain" description="Major facilitator superfamily (MFS) profile" evidence="8">
    <location>
        <begin position="6"/>
        <end position="420"/>
    </location>
</feature>
<evidence type="ECO:0000256" key="4">
    <source>
        <dbReference type="ARBA" id="ARBA00022692"/>
    </source>
</evidence>
<dbReference type="OrthoDB" id="848233at2759"/>
<protein>
    <recommendedName>
        <fullName evidence="8">Major facilitator superfamily (MFS) profile domain-containing protein</fullName>
    </recommendedName>
</protein>
<feature type="transmembrane region" description="Helical" evidence="7">
    <location>
        <begin position="266"/>
        <end position="288"/>
    </location>
</feature>
<comment type="similarity">
    <text evidence="2">Belongs to the major facilitator superfamily. Sugar transporter (TC 2.A.1.1) family.</text>
</comment>
<feature type="transmembrane region" description="Helical" evidence="7">
    <location>
        <begin position="60"/>
        <end position="80"/>
    </location>
</feature>
<feature type="transmembrane region" description="Helical" evidence="7">
    <location>
        <begin position="331"/>
        <end position="354"/>
    </location>
</feature>
<dbReference type="InterPro" id="IPR044778">
    <property type="entry name" value="MFS_STP/MST-like_plant"/>
</dbReference>
<dbReference type="EMBL" id="JAAWWB010000008">
    <property type="protein sequence ID" value="KAG6777492.1"/>
    <property type="molecule type" value="Genomic_DNA"/>
</dbReference>
<dbReference type="InterPro" id="IPR020846">
    <property type="entry name" value="MFS_dom"/>
</dbReference>
<dbReference type="AlphaFoldDB" id="A0A8X8A006"/>
<organism evidence="9 10">
    <name type="scientific">Populus tomentosa</name>
    <name type="common">Chinese white poplar</name>
    <dbReference type="NCBI Taxonomy" id="118781"/>
    <lineage>
        <taxon>Eukaryota</taxon>
        <taxon>Viridiplantae</taxon>
        <taxon>Streptophyta</taxon>
        <taxon>Embryophyta</taxon>
        <taxon>Tracheophyta</taxon>
        <taxon>Spermatophyta</taxon>
        <taxon>Magnoliopsida</taxon>
        <taxon>eudicotyledons</taxon>
        <taxon>Gunneridae</taxon>
        <taxon>Pentapetalae</taxon>
        <taxon>rosids</taxon>
        <taxon>fabids</taxon>
        <taxon>Malpighiales</taxon>
        <taxon>Salicaceae</taxon>
        <taxon>Saliceae</taxon>
        <taxon>Populus</taxon>
    </lineage>
</organism>
<feature type="transmembrane region" description="Helical" evidence="7">
    <location>
        <begin position="300"/>
        <end position="319"/>
    </location>
</feature>
<keyword evidence="10" id="KW-1185">Reference proteome</keyword>
<dbReference type="GO" id="GO:0015145">
    <property type="term" value="F:monosaccharide transmembrane transporter activity"/>
    <property type="evidence" value="ECO:0007669"/>
    <property type="project" value="InterPro"/>
</dbReference>
<accession>A0A8X8A006</accession>
<evidence type="ECO:0000259" key="8">
    <source>
        <dbReference type="PROSITE" id="PS50850"/>
    </source>
</evidence>
<gene>
    <name evidence="9" type="ORF">POTOM_017315</name>
</gene>
<keyword evidence="6 7" id="KW-0472">Membrane</keyword>
<evidence type="ECO:0000256" key="3">
    <source>
        <dbReference type="ARBA" id="ARBA00022448"/>
    </source>
</evidence>
<dbReference type="InterPro" id="IPR005828">
    <property type="entry name" value="MFS_sugar_transport-like"/>
</dbReference>